<dbReference type="Proteomes" id="UP001243330">
    <property type="component" value="Unassembled WGS sequence"/>
</dbReference>
<keyword evidence="3" id="KW-1185">Reference proteome</keyword>
<evidence type="ECO:0000313" key="2">
    <source>
        <dbReference type="EMBL" id="KAK1839567.1"/>
    </source>
</evidence>
<reference evidence="2" key="1">
    <citation type="submission" date="2023-01" db="EMBL/GenBank/DDBJ databases">
        <title>Colletotrichum chrysophilum M932 genome sequence.</title>
        <authorList>
            <person name="Baroncelli R."/>
        </authorList>
    </citation>
    <scope>NUCLEOTIDE SEQUENCE</scope>
    <source>
        <strain evidence="2">M932</strain>
    </source>
</reference>
<dbReference type="AlphaFoldDB" id="A0AAD9E9I3"/>
<feature type="chain" id="PRO_5042150590" evidence="1">
    <location>
        <begin position="20"/>
        <end position="92"/>
    </location>
</feature>
<dbReference type="EMBL" id="JAQOWY010000656">
    <property type="protein sequence ID" value="KAK1839567.1"/>
    <property type="molecule type" value="Genomic_DNA"/>
</dbReference>
<accession>A0AAD9E9I3</accession>
<proteinExistence type="predicted"/>
<gene>
    <name evidence="2" type="ORF">CCHR01_17814</name>
</gene>
<keyword evidence="1" id="KW-0732">Signal</keyword>
<organism evidence="2 3">
    <name type="scientific">Colletotrichum chrysophilum</name>
    <dbReference type="NCBI Taxonomy" id="1836956"/>
    <lineage>
        <taxon>Eukaryota</taxon>
        <taxon>Fungi</taxon>
        <taxon>Dikarya</taxon>
        <taxon>Ascomycota</taxon>
        <taxon>Pezizomycotina</taxon>
        <taxon>Sordariomycetes</taxon>
        <taxon>Hypocreomycetidae</taxon>
        <taxon>Glomerellales</taxon>
        <taxon>Glomerellaceae</taxon>
        <taxon>Colletotrichum</taxon>
        <taxon>Colletotrichum gloeosporioides species complex</taxon>
    </lineage>
</organism>
<feature type="signal peptide" evidence="1">
    <location>
        <begin position="1"/>
        <end position="19"/>
    </location>
</feature>
<protein>
    <submittedName>
        <fullName evidence="2">Uncharacterized protein</fullName>
    </submittedName>
</protein>
<evidence type="ECO:0000313" key="3">
    <source>
        <dbReference type="Proteomes" id="UP001243330"/>
    </source>
</evidence>
<comment type="caution">
    <text evidence="2">The sequence shown here is derived from an EMBL/GenBank/DDBJ whole genome shotgun (WGS) entry which is preliminary data.</text>
</comment>
<evidence type="ECO:0000256" key="1">
    <source>
        <dbReference type="SAM" id="SignalP"/>
    </source>
</evidence>
<name>A0AAD9E9I3_9PEZI</name>
<sequence>MQFLHTVIALTSLAVTGSAAPTDAAPLVEARQTAASPCESNQHLVWRTGSEPGFKNNGGWECLTDNKGGCRVYLWTTELPYYSVSTIYASLY</sequence>